<dbReference type="EMBL" id="JAPWDQ010000011">
    <property type="protein sequence ID" value="KAJ5475723.1"/>
    <property type="molecule type" value="Genomic_DNA"/>
</dbReference>
<gene>
    <name evidence="1" type="ORF">N7539_008010</name>
</gene>
<name>A0A9X0BNT4_9EURO</name>
<comment type="caution">
    <text evidence="1">The sequence shown here is derived from an EMBL/GenBank/DDBJ whole genome shotgun (WGS) entry which is preliminary data.</text>
</comment>
<accession>A0A9X0BNT4</accession>
<dbReference type="Proteomes" id="UP001148312">
    <property type="component" value="Unassembled WGS sequence"/>
</dbReference>
<reference evidence="1" key="2">
    <citation type="journal article" date="2023" name="IMA Fungus">
        <title>Comparative genomic study of the Penicillium genus elucidates a diverse pangenome and 15 lateral gene transfer events.</title>
        <authorList>
            <person name="Petersen C."/>
            <person name="Sorensen T."/>
            <person name="Nielsen M.R."/>
            <person name="Sondergaard T.E."/>
            <person name="Sorensen J.L."/>
            <person name="Fitzpatrick D.A."/>
            <person name="Frisvad J.C."/>
            <person name="Nielsen K.L."/>
        </authorList>
    </citation>
    <scope>NUCLEOTIDE SEQUENCE</scope>
    <source>
        <strain evidence="1">IBT 30728</strain>
    </source>
</reference>
<dbReference type="GeneID" id="81627860"/>
<keyword evidence="2" id="KW-1185">Reference proteome</keyword>
<dbReference type="Gene3D" id="3.30.559.10">
    <property type="entry name" value="Chloramphenicol acetyltransferase-like domain"/>
    <property type="match status" value="2"/>
</dbReference>
<dbReference type="InterPro" id="IPR023213">
    <property type="entry name" value="CAT-like_dom_sf"/>
</dbReference>
<evidence type="ECO:0000313" key="2">
    <source>
        <dbReference type="Proteomes" id="UP001148312"/>
    </source>
</evidence>
<dbReference type="AlphaFoldDB" id="A0A9X0BNT4"/>
<dbReference type="RefSeq" id="XP_056787476.1">
    <property type="nucleotide sequence ID" value="XM_056937611.1"/>
</dbReference>
<protein>
    <submittedName>
        <fullName evidence="1">Acetyl-coenzyme A synthetase</fullName>
    </submittedName>
</protein>
<evidence type="ECO:0000313" key="1">
    <source>
        <dbReference type="EMBL" id="KAJ5475723.1"/>
    </source>
</evidence>
<reference evidence="1" key="1">
    <citation type="submission" date="2022-12" db="EMBL/GenBank/DDBJ databases">
        <authorList>
            <person name="Petersen C."/>
        </authorList>
    </citation>
    <scope>NUCLEOTIDE SEQUENCE</scope>
    <source>
        <strain evidence="1">IBT 30728</strain>
    </source>
</reference>
<sequence length="202" mass="22034">MDEIVQDNFIQQEHLPIAFFTPQTEPMPLVRFQANVKTRGIGLCVAYSHRALDSTGVLSTGESVEASIRQHIRSLATVEPVPLGWRLFLLSLDADPALDPSQEAVGRRFNLNIRKIALLKQLMGAMLALAKLITASNDVVSALVGVCGNKARHEIIPECGSAPRVIIAANVRRLCQLPLNYIGNVLLTAEAIGPITRDLSDY</sequence>
<proteinExistence type="predicted"/>
<organism evidence="1 2">
    <name type="scientific">Penicillium diatomitis</name>
    <dbReference type="NCBI Taxonomy" id="2819901"/>
    <lineage>
        <taxon>Eukaryota</taxon>
        <taxon>Fungi</taxon>
        <taxon>Dikarya</taxon>
        <taxon>Ascomycota</taxon>
        <taxon>Pezizomycotina</taxon>
        <taxon>Eurotiomycetes</taxon>
        <taxon>Eurotiomycetidae</taxon>
        <taxon>Eurotiales</taxon>
        <taxon>Aspergillaceae</taxon>
        <taxon>Penicillium</taxon>
    </lineage>
</organism>